<feature type="domain" description="Winged helix-turn-helix" evidence="2">
    <location>
        <begin position="27"/>
        <end position="93"/>
    </location>
</feature>
<evidence type="ECO:0000313" key="3">
    <source>
        <dbReference type="EMBL" id="MBM5571536.1"/>
    </source>
</evidence>
<name>A0ABS2CDT1_9NEIS</name>
<evidence type="ECO:0000313" key="4">
    <source>
        <dbReference type="Proteomes" id="UP001195660"/>
    </source>
</evidence>
<accession>A0ABS2CDT1</accession>
<feature type="region of interest" description="Disordered" evidence="1">
    <location>
        <begin position="1"/>
        <end position="33"/>
    </location>
</feature>
<dbReference type="RefSeq" id="WP_203570871.1">
    <property type="nucleotide sequence ID" value="NZ_WOFE01000003.1"/>
</dbReference>
<dbReference type="Proteomes" id="UP001195660">
    <property type="component" value="Unassembled WGS sequence"/>
</dbReference>
<dbReference type="Pfam" id="PF14090">
    <property type="entry name" value="HTH_39"/>
    <property type="match status" value="1"/>
</dbReference>
<keyword evidence="4" id="KW-1185">Reference proteome</keyword>
<sequence>MKKTATPFENNGLAATHGNLTNTSAASQRQRVLQALRQRGHSTVELRDDWNIMQPAPRIKELRESGYEINTELCPVLDGFNRPHSKVAIYTLLSEPKAVQS</sequence>
<dbReference type="InterPro" id="IPR055245">
    <property type="entry name" value="HTH_proteobacteria"/>
</dbReference>
<comment type="caution">
    <text evidence="3">The sequence shown here is derived from an EMBL/GenBank/DDBJ whole genome shotgun (WGS) entry which is preliminary data.</text>
</comment>
<gene>
    <name evidence="3" type="ORF">GM173_08075</name>
</gene>
<proteinExistence type="predicted"/>
<protein>
    <recommendedName>
        <fullName evidence="2">Winged helix-turn-helix domain-containing protein</fullName>
    </recommendedName>
</protein>
<evidence type="ECO:0000259" key="2">
    <source>
        <dbReference type="Pfam" id="PF14090"/>
    </source>
</evidence>
<dbReference type="EMBL" id="WOFE01000003">
    <property type="protein sequence ID" value="MBM5571536.1"/>
    <property type="molecule type" value="Genomic_DNA"/>
</dbReference>
<organism evidence="3 4">
    <name type="scientific">Deefgea chitinilytica</name>
    <dbReference type="NCBI Taxonomy" id="570276"/>
    <lineage>
        <taxon>Bacteria</taxon>
        <taxon>Pseudomonadati</taxon>
        <taxon>Pseudomonadota</taxon>
        <taxon>Betaproteobacteria</taxon>
        <taxon>Neisseriales</taxon>
        <taxon>Chitinibacteraceae</taxon>
        <taxon>Deefgea</taxon>
    </lineage>
</organism>
<evidence type="ECO:0000256" key="1">
    <source>
        <dbReference type="SAM" id="MobiDB-lite"/>
    </source>
</evidence>
<feature type="compositionally biased region" description="Low complexity" evidence="1">
    <location>
        <begin position="24"/>
        <end position="33"/>
    </location>
</feature>
<reference evidence="3 4" key="1">
    <citation type="submission" date="2019-11" db="EMBL/GenBank/DDBJ databases">
        <title>Novel Deefgea species.</title>
        <authorList>
            <person name="Han J.-H."/>
        </authorList>
    </citation>
    <scope>NUCLEOTIDE SEQUENCE [LARGE SCALE GENOMIC DNA]</scope>
    <source>
        <strain evidence="3 4">LMG 24817</strain>
    </source>
</reference>